<evidence type="ECO:0000313" key="1">
    <source>
        <dbReference type="EMBL" id="RHW68448.1"/>
    </source>
</evidence>
<evidence type="ECO:0000313" key="2">
    <source>
        <dbReference type="Proteomes" id="UP000266743"/>
    </source>
</evidence>
<accession>A0A3L6KXF1</accession>
<dbReference type="AlphaFoldDB" id="A0A3L6KXF1"/>
<protein>
    <submittedName>
        <fullName evidence="1">Uncharacterized protein</fullName>
    </submittedName>
</protein>
<proteinExistence type="predicted"/>
<organism evidence="1 2">
    <name type="scientific">Trypanosoma brucei equiperdum</name>
    <dbReference type="NCBI Taxonomy" id="630700"/>
    <lineage>
        <taxon>Eukaryota</taxon>
        <taxon>Discoba</taxon>
        <taxon>Euglenozoa</taxon>
        <taxon>Kinetoplastea</taxon>
        <taxon>Metakinetoplastina</taxon>
        <taxon>Trypanosomatida</taxon>
        <taxon>Trypanosomatidae</taxon>
        <taxon>Trypanosoma</taxon>
    </lineage>
</organism>
<dbReference type="Proteomes" id="UP000266743">
    <property type="component" value="Chromosome 11"/>
</dbReference>
<gene>
    <name evidence="1" type="ORF">DPX39_110032200</name>
</gene>
<name>A0A3L6KXF1_9TRYP</name>
<comment type="caution">
    <text evidence="1">The sequence shown here is derived from an EMBL/GenBank/DDBJ whole genome shotgun (WGS) entry which is preliminary data.</text>
</comment>
<sequence>MTDEKKEEWIRRPYTRSIPVKLRSLAQLEESTVDATTQWYELLEQLVTETDVKGILQQTTKRKAARKLEELASQLRAVMQEMTAQSGRVVREGVDTQSFEQFCAWAGSTPSLQTTEASNGCTQMDKLCARVCMLCLCVAVILNDLELLICGMSFAESHKLLETYSRECEQRSVRQSNSIPDSGMEKGKNSEDVVLCSTVAHTLICGNDHNTFVPLADGDVLLACTLLYYLYTQDGPSASKSVMILERVLHCAEEVGYTSDVLDETGGYRIDFFYTISRMANWVETDNCPRLYQRIAHGFQGGSEVLVPFPPFVFLFTQVMLHMVVRRRLVEMQLQNVWRPVVTMDAAPVGCDGTAAETCSHVHPTVSSTSLCSAHGSKFFAVCLMLQRDCLSQYRSWPLPMELQKSFFC</sequence>
<reference evidence="1 2" key="1">
    <citation type="submission" date="2018-09" db="EMBL/GenBank/DDBJ databases">
        <title>whole genome sequence of T. equiperdum IVM-t1 strain.</title>
        <authorList>
            <person name="Suganuma K."/>
        </authorList>
    </citation>
    <scope>NUCLEOTIDE SEQUENCE [LARGE SCALE GENOMIC DNA]</scope>
    <source>
        <strain evidence="1 2">IVM-t1</strain>
    </source>
</reference>
<dbReference type="EMBL" id="QSBY01000011">
    <property type="protein sequence ID" value="RHW68448.1"/>
    <property type="molecule type" value="Genomic_DNA"/>
</dbReference>